<keyword evidence="7" id="KW-0547">Nucleotide-binding</keyword>
<dbReference type="InterPro" id="IPR050398">
    <property type="entry name" value="HssS/ArlS-like"/>
</dbReference>
<dbReference type="PROSITE" id="PS50109">
    <property type="entry name" value="HIS_KIN"/>
    <property type="match status" value="1"/>
</dbReference>
<evidence type="ECO:0000256" key="9">
    <source>
        <dbReference type="ARBA" id="ARBA00022840"/>
    </source>
</evidence>
<dbReference type="GO" id="GO:0005524">
    <property type="term" value="F:ATP binding"/>
    <property type="evidence" value="ECO:0007669"/>
    <property type="project" value="UniProtKB-KW"/>
</dbReference>
<keyword evidence="9" id="KW-0067">ATP-binding</keyword>
<evidence type="ECO:0000256" key="4">
    <source>
        <dbReference type="ARBA" id="ARBA00022475"/>
    </source>
</evidence>
<organism evidence="13">
    <name type="scientific">bioreactor metagenome</name>
    <dbReference type="NCBI Taxonomy" id="1076179"/>
    <lineage>
        <taxon>unclassified sequences</taxon>
        <taxon>metagenomes</taxon>
        <taxon>ecological metagenomes</taxon>
    </lineage>
</organism>
<dbReference type="EC" id="2.7.13.3" evidence="3"/>
<feature type="domain" description="Histidine kinase" evidence="12">
    <location>
        <begin position="1"/>
        <end position="163"/>
    </location>
</feature>
<evidence type="ECO:0000256" key="8">
    <source>
        <dbReference type="ARBA" id="ARBA00022777"/>
    </source>
</evidence>
<accession>A0A645C6D9</accession>
<dbReference type="SMART" id="SM00387">
    <property type="entry name" value="HATPase_c"/>
    <property type="match status" value="1"/>
</dbReference>
<evidence type="ECO:0000256" key="1">
    <source>
        <dbReference type="ARBA" id="ARBA00000085"/>
    </source>
</evidence>
<dbReference type="PANTHER" id="PTHR45528">
    <property type="entry name" value="SENSOR HISTIDINE KINASE CPXA"/>
    <property type="match status" value="1"/>
</dbReference>
<keyword evidence="6 13" id="KW-0808">Transferase</keyword>
<keyword evidence="10" id="KW-0902">Two-component regulatory system</keyword>
<keyword evidence="5" id="KW-0597">Phosphoprotein</keyword>
<dbReference type="InterPro" id="IPR036890">
    <property type="entry name" value="HATPase_C_sf"/>
</dbReference>
<dbReference type="GO" id="GO:0005886">
    <property type="term" value="C:plasma membrane"/>
    <property type="evidence" value="ECO:0007669"/>
    <property type="project" value="UniProtKB-SubCell"/>
</dbReference>
<comment type="catalytic activity">
    <reaction evidence="1">
        <text>ATP + protein L-histidine = ADP + protein N-phospho-L-histidine.</text>
        <dbReference type="EC" id="2.7.13.3"/>
    </reaction>
</comment>
<dbReference type="PANTHER" id="PTHR45528:SF1">
    <property type="entry name" value="SENSOR HISTIDINE KINASE CPXA"/>
    <property type="match status" value="1"/>
</dbReference>
<evidence type="ECO:0000313" key="13">
    <source>
        <dbReference type="EMBL" id="MPM72561.1"/>
    </source>
</evidence>
<keyword evidence="4" id="KW-1003">Cell membrane</keyword>
<dbReference type="Pfam" id="PF02518">
    <property type="entry name" value="HATPase_c"/>
    <property type="match status" value="1"/>
</dbReference>
<reference evidence="13" key="1">
    <citation type="submission" date="2019-08" db="EMBL/GenBank/DDBJ databases">
        <authorList>
            <person name="Kucharzyk K."/>
            <person name="Murdoch R.W."/>
            <person name="Higgins S."/>
            <person name="Loffler F."/>
        </authorList>
    </citation>
    <scope>NUCLEOTIDE SEQUENCE</scope>
</reference>
<evidence type="ECO:0000256" key="2">
    <source>
        <dbReference type="ARBA" id="ARBA00004651"/>
    </source>
</evidence>
<dbReference type="SUPFAM" id="SSF55874">
    <property type="entry name" value="ATPase domain of HSP90 chaperone/DNA topoisomerase II/histidine kinase"/>
    <property type="match status" value="1"/>
</dbReference>
<evidence type="ECO:0000256" key="6">
    <source>
        <dbReference type="ARBA" id="ARBA00022679"/>
    </source>
</evidence>
<name>A0A645C6D9_9ZZZZ</name>
<dbReference type="EMBL" id="VSSQ01024814">
    <property type="protein sequence ID" value="MPM72561.1"/>
    <property type="molecule type" value="Genomic_DNA"/>
</dbReference>
<comment type="subcellular location">
    <subcellularLocation>
        <location evidence="2">Cell membrane</location>
        <topology evidence="2">Multi-pass membrane protein</topology>
    </subcellularLocation>
</comment>
<dbReference type="GO" id="GO:0000155">
    <property type="term" value="F:phosphorelay sensor kinase activity"/>
    <property type="evidence" value="ECO:0007669"/>
    <property type="project" value="TreeGrafter"/>
</dbReference>
<evidence type="ECO:0000256" key="7">
    <source>
        <dbReference type="ARBA" id="ARBA00022741"/>
    </source>
</evidence>
<comment type="caution">
    <text evidence="13">The sequence shown here is derived from an EMBL/GenBank/DDBJ whole genome shotgun (WGS) entry which is preliminary data.</text>
</comment>
<evidence type="ECO:0000259" key="12">
    <source>
        <dbReference type="PROSITE" id="PS50109"/>
    </source>
</evidence>
<evidence type="ECO:0000256" key="3">
    <source>
        <dbReference type="ARBA" id="ARBA00012438"/>
    </source>
</evidence>
<gene>
    <name evidence="13" type="primary">mtrB_2</name>
    <name evidence="13" type="ORF">SDC9_119537</name>
</gene>
<dbReference type="InterPro" id="IPR003594">
    <property type="entry name" value="HATPase_dom"/>
</dbReference>
<keyword evidence="11" id="KW-0472">Membrane</keyword>
<proteinExistence type="predicted"/>
<protein>
    <recommendedName>
        <fullName evidence="3">histidine kinase</fullName>
        <ecNumber evidence="3">2.7.13.3</ecNumber>
    </recommendedName>
</protein>
<sequence length="163" mass="18618">MFEVSKANSGDIRLDIVDVDIVSLINQTLFELAPQIEKSGLTFKTDFEKEKMIMRLDAHKTYRIIENLFNNAIKYSIPNTRVYVKVTEDERTMEFSVRNISSEEITFDPNDLVERFVRGDKSRNSEGSGLGLAISKGFTEAQDGKLSIETDGDYFKVTVKFKK</sequence>
<keyword evidence="8 13" id="KW-0418">Kinase</keyword>
<dbReference type="AlphaFoldDB" id="A0A645C6D9"/>
<evidence type="ECO:0000256" key="5">
    <source>
        <dbReference type="ARBA" id="ARBA00022553"/>
    </source>
</evidence>
<dbReference type="InterPro" id="IPR005467">
    <property type="entry name" value="His_kinase_dom"/>
</dbReference>
<dbReference type="Gene3D" id="3.30.565.10">
    <property type="entry name" value="Histidine kinase-like ATPase, C-terminal domain"/>
    <property type="match status" value="1"/>
</dbReference>
<evidence type="ECO:0000256" key="10">
    <source>
        <dbReference type="ARBA" id="ARBA00023012"/>
    </source>
</evidence>
<evidence type="ECO:0000256" key="11">
    <source>
        <dbReference type="ARBA" id="ARBA00023136"/>
    </source>
</evidence>